<feature type="region of interest" description="Disordered" evidence="1">
    <location>
        <begin position="483"/>
        <end position="556"/>
    </location>
</feature>
<dbReference type="EMBL" id="LR786864">
    <property type="protein sequence ID" value="CAB3262726.1"/>
    <property type="molecule type" value="mRNA"/>
</dbReference>
<dbReference type="InterPro" id="IPR035897">
    <property type="entry name" value="Toll_tir_struct_dom_sf"/>
</dbReference>
<organism evidence="2">
    <name type="scientific">Phallusia mammillata</name>
    <dbReference type="NCBI Taxonomy" id="59560"/>
    <lineage>
        <taxon>Eukaryota</taxon>
        <taxon>Metazoa</taxon>
        <taxon>Chordata</taxon>
        <taxon>Tunicata</taxon>
        <taxon>Ascidiacea</taxon>
        <taxon>Phlebobranchia</taxon>
        <taxon>Ascidiidae</taxon>
        <taxon>Phallusia</taxon>
    </lineage>
</organism>
<dbReference type="Gene3D" id="3.40.50.10140">
    <property type="entry name" value="Toll/interleukin-1 receptor homology (TIR) domain"/>
    <property type="match status" value="1"/>
</dbReference>
<feature type="compositionally biased region" description="Basic and acidic residues" evidence="1">
    <location>
        <begin position="545"/>
        <end position="556"/>
    </location>
</feature>
<gene>
    <name evidence="2" type="primary">LOC100182356</name>
</gene>
<evidence type="ECO:0000256" key="1">
    <source>
        <dbReference type="SAM" id="MobiDB-lite"/>
    </source>
</evidence>
<reference evidence="2" key="1">
    <citation type="submission" date="2020-04" db="EMBL/GenBank/DDBJ databases">
        <authorList>
            <person name="Neveu A P."/>
        </authorList>
    </citation>
    <scope>NUCLEOTIDE SEQUENCE</scope>
    <source>
        <tissue evidence="2">Whole embryo</tissue>
    </source>
</reference>
<evidence type="ECO:0000313" key="2">
    <source>
        <dbReference type="EMBL" id="CAB3262726.1"/>
    </source>
</evidence>
<dbReference type="SUPFAM" id="SSF52200">
    <property type="entry name" value="Toll/Interleukin receptor TIR domain"/>
    <property type="match status" value="1"/>
</dbReference>
<feature type="region of interest" description="Disordered" evidence="1">
    <location>
        <begin position="241"/>
        <end position="274"/>
    </location>
</feature>
<feature type="region of interest" description="Disordered" evidence="1">
    <location>
        <begin position="402"/>
        <end position="442"/>
    </location>
</feature>
<feature type="region of interest" description="Disordered" evidence="1">
    <location>
        <begin position="1"/>
        <end position="31"/>
    </location>
</feature>
<feature type="compositionally biased region" description="Polar residues" evidence="1">
    <location>
        <begin position="500"/>
        <end position="525"/>
    </location>
</feature>
<feature type="compositionally biased region" description="Polar residues" evidence="1">
    <location>
        <begin position="1"/>
        <end position="24"/>
    </location>
</feature>
<feature type="region of interest" description="Disordered" evidence="1">
    <location>
        <begin position="306"/>
        <end position="354"/>
    </location>
</feature>
<protein>
    <submittedName>
        <fullName evidence="2">Uncharacterized protein LOC100182356</fullName>
    </submittedName>
</protein>
<proteinExistence type="evidence at transcript level"/>
<accession>A0A6F9DID9</accession>
<dbReference type="AlphaFoldDB" id="A0A6F9DID9"/>
<feature type="compositionally biased region" description="Polar residues" evidence="1">
    <location>
        <begin position="402"/>
        <end position="413"/>
    </location>
</feature>
<feature type="compositionally biased region" description="Polar residues" evidence="1">
    <location>
        <begin position="534"/>
        <end position="544"/>
    </location>
</feature>
<feature type="compositionally biased region" description="Polar residues" evidence="1">
    <location>
        <begin position="328"/>
        <end position="352"/>
    </location>
</feature>
<name>A0A6F9DID9_9ASCI</name>
<sequence length="575" mass="64811">MEESSSNPKSELCISSTSQNQNFNRGIDADFQKKLEMETQYQSSYSSLPSTQHDDDLFGIKMQYGNPGEQPPPYENNQPSVASYGTAMPITSSLMHNFDYDVLLIYDPDTDYYSAQDLLQQIEPQNLKIFDFAKECPPGASQRQVFAGALNACKYTCIVVTRNFINNFWLKFKADMAIENMMENEHKQYTLVVVVMDMALKSQHLPLDLKTLCPIFQSERFFKNRIAKAFEGIPFPISHSSLSHRPSETHPPSYHSRTSFPQRPEYKSYNDRVPWSNGPGSSFHSYQHDKDSFNMSNGQFHLPEETVRNHPESLHSASTRKSYKEPKSIQTLRENQNSASDSETSYHSQNHPTLGFLTGGVGSSIKQSASDSAITKMLERKPQEHVDSSLDSTQQYVHRLTSVTTSSTGSRQPTESDESIISRPTRHSSRQYSPSVRSFPQLHNDESLQDNSITLASAGNNKLNGTPTLAAKVDHFSFEREAVPPLRPSPVHSLQPAVEENSSGAREPENNVSSETSLDSVSLQISADDLPSVFQRTAPDQQGTKTRETPIYEERNDSVLSSLRMSYRRLKNKFK</sequence>